<keyword evidence="2" id="KW-1185">Reference proteome</keyword>
<dbReference type="EMBL" id="CAXHTB010000009">
    <property type="protein sequence ID" value="CAL0311951.1"/>
    <property type="molecule type" value="Genomic_DNA"/>
</dbReference>
<name>A0AAV1WT97_LUPLU</name>
<evidence type="ECO:0000313" key="2">
    <source>
        <dbReference type="Proteomes" id="UP001497480"/>
    </source>
</evidence>
<gene>
    <name evidence="1" type="ORF">LLUT_LOCUS13011</name>
</gene>
<proteinExistence type="predicted"/>
<dbReference type="AlphaFoldDB" id="A0AAV1WT97"/>
<organism evidence="1 2">
    <name type="scientific">Lupinus luteus</name>
    <name type="common">European yellow lupine</name>
    <dbReference type="NCBI Taxonomy" id="3873"/>
    <lineage>
        <taxon>Eukaryota</taxon>
        <taxon>Viridiplantae</taxon>
        <taxon>Streptophyta</taxon>
        <taxon>Embryophyta</taxon>
        <taxon>Tracheophyta</taxon>
        <taxon>Spermatophyta</taxon>
        <taxon>Magnoliopsida</taxon>
        <taxon>eudicotyledons</taxon>
        <taxon>Gunneridae</taxon>
        <taxon>Pentapetalae</taxon>
        <taxon>rosids</taxon>
        <taxon>fabids</taxon>
        <taxon>Fabales</taxon>
        <taxon>Fabaceae</taxon>
        <taxon>Papilionoideae</taxon>
        <taxon>50 kb inversion clade</taxon>
        <taxon>genistoids sensu lato</taxon>
        <taxon>core genistoids</taxon>
        <taxon>Genisteae</taxon>
        <taxon>Lupinus</taxon>
    </lineage>
</organism>
<comment type="caution">
    <text evidence="1">The sequence shown here is derived from an EMBL/GenBank/DDBJ whole genome shotgun (WGS) entry which is preliminary data.</text>
</comment>
<dbReference type="Proteomes" id="UP001497480">
    <property type="component" value="Unassembled WGS sequence"/>
</dbReference>
<accession>A0AAV1WT97</accession>
<reference evidence="1 2" key="1">
    <citation type="submission" date="2024-03" db="EMBL/GenBank/DDBJ databases">
        <authorList>
            <person name="Martinez-Hernandez J."/>
        </authorList>
    </citation>
    <scope>NUCLEOTIDE SEQUENCE [LARGE SCALE GENOMIC DNA]</scope>
</reference>
<protein>
    <submittedName>
        <fullName evidence="1">Uncharacterized protein</fullName>
    </submittedName>
</protein>
<sequence length="126" mass="14754">MFIFFASSINLNSQDKERTGTEHHHQLIQVTYLQNDNALLEMKQKELKGTLNNLLQSRENFVLEYQESNSQLKRSIQTKDKMLFVLSEKINSHLLLFDLIEKEAFNIKQIVDKVQTLVSDKEEIGK</sequence>
<evidence type="ECO:0000313" key="1">
    <source>
        <dbReference type="EMBL" id="CAL0311951.1"/>
    </source>
</evidence>